<sequence length="373" mass="41587">MSRVSSMTGLSRTSPFNAFHRGAWCTPPRSFPEEQFDVVHPNTITSVDYSSKKALVEESTIRRNVRAVKISPWTLARLNAEEVSKAAAQARRKSKVLQPIVRWTNPMGQETESSMRVAAAGWSSARIAAAPNSSLDSLDLHPSHQSSSKAEELQELISLSTLDTVAPKGVQTSGSTSDGYEASGGEDSDQILSRIMHRSSNWTDLFRNSGCSEIMDDFKASSSSARLQPYGSKESTVLVNHFVVPFPGCISRGGSHRETFCSTLFIFVLYLIRPFLKSTFIHVIYEMSRTNAMMMRVIVPPPPSSSSMTAVEREDCLHCSKSSVVCQRQHHSVVGRRTEHHYVHWGRVADDLMRFRKRHGDKRRAGRGQYAHV</sequence>
<name>A0A804IND1_MUSAM</name>
<proteinExistence type="predicted"/>
<organism evidence="3 4">
    <name type="scientific">Musa acuminata subsp. malaccensis</name>
    <name type="common">Wild banana</name>
    <name type="synonym">Musa malaccensis</name>
    <dbReference type="NCBI Taxonomy" id="214687"/>
    <lineage>
        <taxon>Eukaryota</taxon>
        <taxon>Viridiplantae</taxon>
        <taxon>Streptophyta</taxon>
        <taxon>Embryophyta</taxon>
        <taxon>Tracheophyta</taxon>
        <taxon>Spermatophyta</taxon>
        <taxon>Magnoliopsida</taxon>
        <taxon>Liliopsida</taxon>
        <taxon>Zingiberales</taxon>
        <taxon>Musaceae</taxon>
        <taxon>Musa</taxon>
    </lineage>
</organism>
<keyword evidence="4" id="KW-1185">Reference proteome</keyword>
<dbReference type="AlphaFoldDB" id="A0A804IND1"/>
<accession>A0A804IND1</accession>
<dbReference type="InParanoid" id="A0A804IND1"/>
<evidence type="ECO:0000256" key="1">
    <source>
        <dbReference type="SAM" id="MobiDB-lite"/>
    </source>
</evidence>
<dbReference type="Proteomes" id="UP000012960">
    <property type="component" value="Unplaced"/>
</dbReference>
<dbReference type="EMBL" id="HG996469">
    <property type="protein sequence ID" value="CAG1841822.1"/>
    <property type="molecule type" value="Genomic_DNA"/>
</dbReference>
<feature type="region of interest" description="Disordered" evidence="1">
    <location>
        <begin position="167"/>
        <end position="186"/>
    </location>
</feature>
<gene>
    <name evidence="2" type="ORF">GSMUA_116170.1</name>
</gene>
<evidence type="ECO:0000313" key="4">
    <source>
        <dbReference type="Proteomes" id="UP000012960"/>
    </source>
</evidence>
<dbReference type="EnsemblPlants" id="Ma04_t10860.1">
    <property type="protein sequence ID" value="Ma04_p10860.1"/>
    <property type="gene ID" value="Ma04_g10860"/>
</dbReference>
<reference evidence="3" key="2">
    <citation type="submission" date="2021-05" db="UniProtKB">
        <authorList>
            <consortium name="EnsemblPlants"/>
        </authorList>
    </citation>
    <scope>IDENTIFICATION</scope>
    <source>
        <strain evidence="3">subsp. malaccensis</strain>
    </source>
</reference>
<evidence type="ECO:0000313" key="3">
    <source>
        <dbReference type="EnsemblPlants" id="Ma04_p10860.1"/>
    </source>
</evidence>
<evidence type="ECO:0000313" key="2">
    <source>
        <dbReference type="EMBL" id="CAG1841822.1"/>
    </source>
</evidence>
<dbReference type="Gramene" id="Ma04_t10860.1">
    <property type="protein sequence ID" value="Ma04_p10860.1"/>
    <property type="gene ID" value="Ma04_g10860"/>
</dbReference>
<reference evidence="2" key="1">
    <citation type="submission" date="2021-03" db="EMBL/GenBank/DDBJ databases">
        <authorList>
            <consortium name="Genoscope - CEA"/>
            <person name="William W."/>
        </authorList>
    </citation>
    <scope>NUCLEOTIDE SEQUENCE</scope>
    <source>
        <strain evidence="2">Doubled-haploid Pahang</strain>
    </source>
</reference>
<protein>
    <submittedName>
        <fullName evidence="2">(wild Malaysian banana) hypothetical protein</fullName>
    </submittedName>
</protein>